<accession>A0ACA9SCL3</accession>
<reference evidence="1" key="1">
    <citation type="submission" date="2021-06" db="EMBL/GenBank/DDBJ databases">
        <authorList>
            <person name="Kallberg Y."/>
            <person name="Tangrot J."/>
            <person name="Rosling A."/>
        </authorList>
    </citation>
    <scope>NUCLEOTIDE SEQUENCE</scope>
    <source>
        <strain evidence="1">MA461A</strain>
    </source>
</reference>
<name>A0ACA9SCL3_9GLOM</name>
<dbReference type="EMBL" id="CAJVQC010107718">
    <property type="protein sequence ID" value="CAG8833916.1"/>
    <property type="molecule type" value="Genomic_DNA"/>
</dbReference>
<sequence>MTPRSEMVEFLDHLKKAGFDYSTRSGISISPFELENIVPDKEKILAAAEKKLVQITEHFTQGFYSEEERKQKRKQTSFYHIWDSGARASDESLTQIAGMRGNITDYSGEVKEMAITSSLWEGLTPFEFFISDFGATKGMIDTALKTAEAGYLTRRL</sequence>
<evidence type="ECO:0000313" key="2">
    <source>
        <dbReference type="Proteomes" id="UP000789920"/>
    </source>
</evidence>
<protein>
    <submittedName>
        <fullName evidence="1">15640_t:CDS:1</fullName>
    </submittedName>
</protein>
<proteinExistence type="predicted"/>
<dbReference type="Proteomes" id="UP000789920">
    <property type="component" value="Unassembled WGS sequence"/>
</dbReference>
<evidence type="ECO:0000313" key="1">
    <source>
        <dbReference type="EMBL" id="CAG8833916.1"/>
    </source>
</evidence>
<feature type="non-terminal residue" evidence="1">
    <location>
        <position position="156"/>
    </location>
</feature>
<keyword evidence="2" id="KW-1185">Reference proteome</keyword>
<comment type="caution">
    <text evidence="1">The sequence shown here is derived from an EMBL/GenBank/DDBJ whole genome shotgun (WGS) entry which is preliminary data.</text>
</comment>
<gene>
    <name evidence="1" type="ORF">RPERSI_LOCUS29008</name>
</gene>
<organism evidence="1 2">
    <name type="scientific">Racocetra persica</name>
    <dbReference type="NCBI Taxonomy" id="160502"/>
    <lineage>
        <taxon>Eukaryota</taxon>
        <taxon>Fungi</taxon>
        <taxon>Fungi incertae sedis</taxon>
        <taxon>Mucoromycota</taxon>
        <taxon>Glomeromycotina</taxon>
        <taxon>Glomeromycetes</taxon>
        <taxon>Diversisporales</taxon>
        <taxon>Gigasporaceae</taxon>
        <taxon>Racocetra</taxon>
    </lineage>
</organism>